<dbReference type="AlphaFoldDB" id="A0A4R8DTV3"/>
<dbReference type="Proteomes" id="UP000294498">
    <property type="component" value="Unassembled WGS sequence"/>
</dbReference>
<evidence type="ECO:0008006" key="4">
    <source>
        <dbReference type="Google" id="ProtNLM"/>
    </source>
</evidence>
<protein>
    <recommendedName>
        <fullName evidence="4">Carboxypeptidase-like protein</fullName>
    </recommendedName>
</protein>
<proteinExistence type="predicted"/>
<accession>A0A4R8DTV3</accession>
<dbReference type="InterPro" id="IPR008969">
    <property type="entry name" value="CarboxyPept-like_regulatory"/>
</dbReference>
<dbReference type="EMBL" id="SODV01000001">
    <property type="protein sequence ID" value="TDX01559.1"/>
    <property type="molecule type" value="Genomic_DNA"/>
</dbReference>
<dbReference type="SUPFAM" id="SSF49464">
    <property type="entry name" value="Carboxypeptidase regulatory domain-like"/>
    <property type="match status" value="1"/>
</dbReference>
<keyword evidence="3" id="KW-1185">Reference proteome</keyword>
<reference evidence="2 3" key="1">
    <citation type="submission" date="2019-03" db="EMBL/GenBank/DDBJ databases">
        <title>Genomic Encyclopedia of Type Strains, Phase IV (KMG-IV): sequencing the most valuable type-strain genomes for metagenomic binning, comparative biology and taxonomic classification.</title>
        <authorList>
            <person name="Goeker M."/>
        </authorList>
    </citation>
    <scope>NUCLEOTIDE SEQUENCE [LARGE SCALE GENOMIC DNA]</scope>
    <source>
        <strain evidence="2 3">DSM 100059</strain>
    </source>
</reference>
<name>A0A4R8DTV3_9BACT</name>
<evidence type="ECO:0000256" key="1">
    <source>
        <dbReference type="SAM" id="SignalP"/>
    </source>
</evidence>
<comment type="caution">
    <text evidence="2">The sequence shown here is derived from an EMBL/GenBank/DDBJ whole genome shotgun (WGS) entry which is preliminary data.</text>
</comment>
<evidence type="ECO:0000313" key="3">
    <source>
        <dbReference type="Proteomes" id="UP000294498"/>
    </source>
</evidence>
<keyword evidence="1" id="KW-0732">Signal</keyword>
<feature type="chain" id="PRO_5020503953" description="Carboxypeptidase-like protein" evidence="1">
    <location>
        <begin position="25"/>
        <end position="253"/>
    </location>
</feature>
<organism evidence="2 3">
    <name type="scientific">Dinghuibacter silviterrae</name>
    <dbReference type="NCBI Taxonomy" id="1539049"/>
    <lineage>
        <taxon>Bacteria</taxon>
        <taxon>Pseudomonadati</taxon>
        <taxon>Bacteroidota</taxon>
        <taxon>Chitinophagia</taxon>
        <taxon>Chitinophagales</taxon>
        <taxon>Chitinophagaceae</taxon>
        <taxon>Dinghuibacter</taxon>
    </lineage>
</organism>
<feature type="signal peptide" evidence="1">
    <location>
        <begin position="1"/>
        <end position="24"/>
    </location>
</feature>
<evidence type="ECO:0000313" key="2">
    <source>
        <dbReference type="EMBL" id="TDX01559.1"/>
    </source>
</evidence>
<sequence>MSGFVWMQVSAIALSLLSVGSAMGQVEVQGTVYDQTQSATIRDVDVHSSSGVSAVTDSLGHYRIKVREHDTLYFSYLNKRTPDFPVQYMQDPSHFDIAMGVVAEYLPDVYVRPNSYHLDSMENREEYQDIFNYQGANYVNNMAERGRGMGIGLNLDAFLGGAHQIDKSRQSAQRYMEENERQKYIDHRFSKTIVKRITGLQPPLLDTFMHAYRPSYDYLQATQSDWELYMDIQRWGEAFKEDHPAWKDTTGTK</sequence>
<gene>
    <name evidence="2" type="ORF">EDB95_2599</name>
</gene>